<evidence type="ECO:0000313" key="5">
    <source>
        <dbReference type="EMBL" id="OBP83555.1"/>
    </source>
</evidence>
<keyword evidence="2" id="KW-0547">Nucleotide-binding</keyword>
<dbReference type="RefSeq" id="WP_032931748.1">
    <property type="nucleotide sequence ID" value="NZ_LZTH01000001.1"/>
</dbReference>
<dbReference type="GO" id="GO:0016887">
    <property type="term" value="F:ATP hydrolysis activity"/>
    <property type="evidence" value="ECO:0007669"/>
    <property type="project" value="InterPro"/>
</dbReference>
<evidence type="ECO:0000256" key="2">
    <source>
        <dbReference type="ARBA" id="ARBA00022741"/>
    </source>
</evidence>
<dbReference type="Gene3D" id="3.40.50.300">
    <property type="entry name" value="P-loop containing nucleotide triphosphate hydrolases"/>
    <property type="match status" value="1"/>
</dbReference>
<protein>
    <submittedName>
        <fullName evidence="5">Phosphonate C-P lyase system protein PhnL</fullName>
    </submittedName>
</protein>
<dbReference type="AlphaFoldDB" id="A0A1A5IWQ0"/>
<comment type="similarity">
    <text evidence="1">Belongs to the ABC transporter superfamily.</text>
</comment>
<reference evidence="6" key="1">
    <citation type="submission" date="2016-06" db="EMBL/GenBank/DDBJ databases">
        <title>NZP2037 Pacbio-Illumina hybrid assembly.</title>
        <authorList>
            <person name="Ramsay J.P."/>
        </authorList>
    </citation>
    <scope>NUCLEOTIDE SEQUENCE [LARGE SCALE GENOMIC DNA]</scope>
    <source>
        <strain evidence="6">R7ANS::ICEMlSym2042</strain>
    </source>
</reference>
<dbReference type="PROSITE" id="PS50893">
    <property type="entry name" value="ABC_TRANSPORTER_2"/>
    <property type="match status" value="1"/>
</dbReference>
<dbReference type="SMART" id="SM00382">
    <property type="entry name" value="AAA"/>
    <property type="match status" value="1"/>
</dbReference>
<dbReference type="InterPro" id="IPR027417">
    <property type="entry name" value="P-loop_NTPase"/>
</dbReference>
<organism evidence="5 6">
    <name type="scientific">Rhizobium loti</name>
    <name type="common">Mesorhizobium loti</name>
    <dbReference type="NCBI Taxonomy" id="381"/>
    <lineage>
        <taxon>Bacteria</taxon>
        <taxon>Pseudomonadati</taxon>
        <taxon>Pseudomonadota</taxon>
        <taxon>Alphaproteobacteria</taxon>
        <taxon>Hyphomicrobiales</taxon>
        <taxon>Phyllobacteriaceae</taxon>
        <taxon>Mesorhizobium</taxon>
    </lineage>
</organism>
<dbReference type="InterPro" id="IPR003593">
    <property type="entry name" value="AAA+_ATPase"/>
</dbReference>
<dbReference type="SUPFAM" id="SSF52540">
    <property type="entry name" value="P-loop containing nucleoside triphosphate hydrolases"/>
    <property type="match status" value="1"/>
</dbReference>
<dbReference type="InterPro" id="IPR017871">
    <property type="entry name" value="ABC_transporter-like_CS"/>
</dbReference>
<evidence type="ECO:0000256" key="1">
    <source>
        <dbReference type="ARBA" id="ARBA00005417"/>
    </source>
</evidence>
<dbReference type="OrthoDB" id="9802264at2"/>
<keyword evidence="3" id="KW-0067">ATP-binding</keyword>
<keyword evidence="5" id="KW-0456">Lyase</keyword>
<feature type="domain" description="ABC transporter" evidence="4">
    <location>
        <begin position="5"/>
        <end position="233"/>
    </location>
</feature>
<sequence length="235" mass="25070">MPTPLVVSDVAKSFTMHLRDGIKLPVVAGVSFSIKAGECTVLGGPSGAGKSSILKMLYGNYAVDEGQIIVRHEDGLIDLANASPRTVLAVRRQTIGYVSQFLRTVPRVSALDVVAEPLVERGEEREVARGKARALLAQLNLPEKLWGLPPATFSGGEQQRVNIARGFITEHPILLLDEPTASLDATNRDVVIELIAAKKAAGVALLGIFHDHDVREAVADRIIDVTAFAPGKLAA</sequence>
<gene>
    <name evidence="5" type="ORF">BAE39_08905</name>
</gene>
<dbReference type="GeneID" id="66681971"/>
<name>A0A1A5IWQ0_RHILI</name>
<dbReference type="EMBL" id="LZTJ01000001">
    <property type="protein sequence ID" value="OBP83555.1"/>
    <property type="molecule type" value="Genomic_DNA"/>
</dbReference>
<dbReference type="InterPro" id="IPR012701">
    <property type="entry name" value="CP_lyase_PhnL"/>
</dbReference>
<dbReference type="PANTHER" id="PTHR42798">
    <property type="entry name" value="LIPOPROTEIN-RELEASING SYSTEM ATP-BINDING PROTEIN LOLD"/>
    <property type="match status" value="1"/>
</dbReference>
<accession>A0A1A5IWQ0</accession>
<dbReference type="PROSITE" id="PS00211">
    <property type="entry name" value="ABC_TRANSPORTER_1"/>
    <property type="match status" value="1"/>
</dbReference>
<dbReference type="GO" id="GO:0016829">
    <property type="term" value="F:lyase activity"/>
    <property type="evidence" value="ECO:0007669"/>
    <property type="project" value="UniProtKB-KW"/>
</dbReference>
<evidence type="ECO:0000256" key="3">
    <source>
        <dbReference type="ARBA" id="ARBA00022840"/>
    </source>
</evidence>
<dbReference type="GO" id="GO:0005524">
    <property type="term" value="F:ATP binding"/>
    <property type="evidence" value="ECO:0007669"/>
    <property type="project" value="UniProtKB-KW"/>
</dbReference>
<proteinExistence type="inferred from homology"/>
<dbReference type="Pfam" id="PF00005">
    <property type="entry name" value="ABC_tran"/>
    <property type="match status" value="1"/>
</dbReference>
<dbReference type="NCBIfam" id="TIGR02324">
    <property type="entry name" value="CP_lyasePhnL"/>
    <property type="match status" value="1"/>
</dbReference>
<dbReference type="InterPro" id="IPR003439">
    <property type="entry name" value="ABC_transporter-like_ATP-bd"/>
</dbReference>
<dbReference type="Proteomes" id="UP000093748">
    <property type="component" value="Unassembled WGS sequence"/>
</dbReference>
<comment type="caution">
    <text evidence="5">The sequence shown here is derived from an EMBL/GenBank/DDBJ whole genome shotgun (WGS) entry which is preliminary data.</text>
</comment>
<evidence type="ECO:0000259" key="4">
    <source>
        <dbReference type="PROSITE" id="PS50893"/>
    </source>
</evidence>
<dbReference type="PANTHER" id="PTHR42798:SF7">
    <property type="entry name" value="ALPHA-D-RIBOSE 1-METHYLPHOSPHONATE 5-TRIPHOSPHATE SYNTHASE SUBUNIT PHNL"/>
    <property type="match status" value="1"/>
</dbReference>
<evidence type="ECO:0000313" key="6">
    <source>
        <dbReference type="Proteomes" id="UP000093748"/>
    </source>
</evidence>